<reference evidence="1" key="2">
    <citation type="submission" date="2021-04" db="EMBL/GenBank/DDBJ databases">
        <authorList>
            <person name="Gilroy R."/>
        </authorList>
    </citation>
    <scope>NUCLEOTIDE SEQUENCE</scope>
    <source>
        <strain evidence="1">ChiSxjej3B15-24422</strain>
    </source>
</reference>
<comment type="caution">
    <text evidence="1">The sequence shown here is derived from an EMBL/GenBank/DDBJ whole genome shotgun (WGS) entry which is preliminary data.</text>
</comment>
<dbReference type="AlphaFoldDB" id="A0A9D1YMK0"/>
<reference evidence="1" key="1">
    <citation type="journal article" date="2021" name="PeerJ">
        <title>Extensive microbial diversity within the chicken gut microbiome revealed by metagenomics and culture.</title>
        <authorList>
            <person name="Gilroy R."/>
            <person name="Ravi A."/>
            <person name="Getino M."/>
            <person name="Pursley I."/>
            <person name="Horton D.L."/>
            <person name="Alikhan N.F."/>
            <person name="Baker D."/>
            <person name="Gharbi K."/>
            <person name="Hall N."/>
            <person name="Watson M."/>
            <person name="Adriaenssens E.M."/>
            <person name="Foster-Nyarko E."/>
            <person name="Jarju S."/>
            <person name="Secka A."/>
            <person name="Antonio M."/>
            <person name="Oren A."/>
            <person name="Chaudhuri R.R."/>
            <person name="La Ragione R."/>
            <person name="Hildebrand F."/>
            <person name="Pallen M.J."/>
        </authorList>
    </citation>
    <scope>NUCLEOTIDE SEQUENCE</scope>
    <source>
        <strain evidence="1">ChiSxjej3B15-24422</strain>
    </source>
</reference>
<organism evidence="1 2">
    <name type="scientific">Candidatus Eisenbergiella pullistercoris</name>
    <dbReference type="NCBI Taxonomy" id="2838555"/>
    <lineage>
        <taxon>Bacteria</taxon>
        <taxon>Bacillati</taxon>
        <taxon>Bacillota</taxon>
        <taxon>Clostridia</taxon>
        <taxon>Lachnospirales</taxon>
        <taxon>Lachnospiraceae</taxon>
        <taxon>Eisenbergiella</taxon>
    </lineage>
</organism>
<proteinExistence type="predicted"/>
<gene>
    <name evidence="1" type="ORF">H9831_02235</name>
</gene>
<accession>A0A9D1YMK0</accession>
<protein>
    <submittedName>
        <fullName evidence="1">Uncharacterized protein</fullName>
    </submittedName>
</protein>
<name>A0A9D1YMK0_9FIRM</name>
<evidence type="ECO:0000313" key="2">
    <source>
        <dbReference type="Proteomes" id="UP000824007"/>
    </source>
</evidence>
<evidence type="ECO:0000313" key="1">
    <source>
        <dbReference type="EMBL" id="HIY59489.1"/>
    </source>
</evidence>
<dbReference type="EMBL" id="DXDD01000027">
    <property type="protein sequence ID" value="HIY59489.1"/>
    <property type="molecule type" value="Genomic_DNA"/>
</dbReference>
<sequence>EIPQTEVEVISTENDITTYAADPSMTACTVGIGIADNGLGITFDTTANQPATEIGVKNIKIREKTLFGWKDITIGSYCTYNSDFYSGSIVYTGAVPGKTYYVECTHYAKFGSKELTLDNTSSELTYN</sequence>
<feature type="non-terminal residue" evidence="1">
    <location>
        <position position="1"/>
    </location>
</feature>
<dbReference type="Proteomes" id="UP000824007">
    <property type="component" value="Unassembled WGS sequence"/>
</dbReference>